<keyword evidence="2" id="KW-1185">Reference proteome</keyword>
<evidence type="ECO:0000313" key="2">
    <source>
        <dbReference type="Proteomes" id="UP001152836"/>
    </source>
</evidence>
<sequence length="83" mass="9402">MALQCRQYEEPDPRNSPYTTVRITEAEMRAYHHFLGSCISLEYRAKEGNGDFAFFPLLPFLPPIPTNSPPPLLPHYTPIPQGG</sequence>
<dbReference type="EMBL" id="CALSGD010001453">
    <property type="protein sequence ID" value="CAH6792147.1"/>
    <property type="molecule type" value="Genomic_DNA"/>
</dbReference>
<gene>
    <name evidence="1" type="primary">A930003A15Rik</name>
    <name evidence="1" type="ORF">PHOROB_LOCUS9158</name>
</gene>
<name>A0AAU9ZIY3_PHORO</name>
<accession>A0AAU9ZIY3</accession>
<proteinExistence type="predicted"/>
<reference evidence="1" key="1">
    <citation type="submission" date="2022-06" db="EMBL/GenBank/DDBJ databases">
        <authorList>
            <person name="Andreotti S."/>
            <person name="Wyler E."/>
        </authorList>
    </citation>
    <scope>NUCLEOTIDE SEQUENCE</scope>
</reference>
<comment type="caution">
    <text evidence="1">The sequence shown here is derived from an EMBL/GenBank/DDBJ whole genome shotgun (WGS) entry which is preliminary data.</text>
</comment>
<protein>
    <submittedName>
        <fullName evidence="1">A930003A15Rik protein</fullName>
    </submittedName>
</protein>
<dbReference type="Proteomes" id="UP001152836">
    <property type="component" value="Unassembled WGS sequence"/>
</dbReference>
<organism evidence="1 2">
    <name type="scientific">Phodopus roborovskii</name>
    <name type="common">Roborovski's desert hamster</name>
    <name type="synonym">Cricetulus roborovskii</name>
    <dbReference type="NCBI Taxonomy" id="109678"/>
    <lineage>
        <taxon>Eukaryota</taxon>
        <taxon>Metazoa</taxon>
        <taxon>Chordata</taxon>
        <taxon>Craniata</taxon>
        <taxon>Vertebrata</taxon>
        <taxon>Euteleostomi</taxon>
        <taxon>Mammalia</taxon>
        <taxon>Eutheria</taxon>
        <taxon>Euarchontoglires</taxon>
        <taxon>Glires</taxon>
        <taxon>Rodentia</taxon>
        <taxon>Myomorpha</taxon>
        <taxon>Muroidea</taxon>
        <taxon>Cricetidae</taxon>
        <taxon>Cricetinae</taxon>
        <taxon>Phodopus</taxon>
    </lineage>
</organism>
<dbReference type="AlphaFoldDB" id="A0AAU9ZIY3"/>
<evidence type="ECO:0000313" key="1">
    <source>
        <dbReference type="EMBL" id="CAH6792147.1"/>
    </source>
</evidence>